<evidence type="ECO:0008006" key="3">
    <source>
        <dbReference type="Google" id="ProtNLM"/>
    </source>
</evidence>
<dbReference type="EMBL" id="QLZR01000010">
    <property type="protein sequence ID" value="RAZ73461.1"/>
    <property type="molecule type" value="Genomic_DNA"/>
</dbReference>
<dbReference type="Proteomes" id="UP000251002">
    <property type="component" value="Unassembled WGS sequence"/>
</dbReference>
<gene>
    <name evidence="1" type="ORF">DP120_17160</name>
</gene>
<name>A0A365KK02_9BACL</name>
<comment type="caution">
    <text evidence="1">The sequence shown here is derived from an EMBL/GenBank/DDBJ whole genome shotgun (WGS) entry which is preliminary data.</text>
</comment>
<evidence type="ECO:0000313" key="2">
    <source>
        <dbReference type="Proteomes" id="UP000251002"/>
    </source>
</evidence>
<accession>A0A365KK02</accession>
<reference evidence="1 2" key="1">
    <citation type="submission" date="2018-06" db="EMBL/GenBank/DDBJ databases">
        <title>The draft genome sequences of strains SCU63 and S1.</title>
        <authorList>
            <person name="Gan L."/>
        </authorList>
    </citation>
    <scope>NUCLEOTIDE SEQUENCE [LARGE SCALE GENOMIC DNA]</scope>
    <source>
        <strain evidence="1 2">SCU63</strain>
    </source>
</reference>
<sequence length="444" mass="51863">MDYIYIDEKGTQETIKALGNSKTPYNDQQKIELGTDMMKDFIATAVRVPENYLAHLDTSYFVLEKEYKATSQKFKGKDTELKGSYILKKNFKYGAVSLKKNGVDFYSDLIDILLENEVDYHVFVVNKITLVVDKRFKGWILKLASRGFIPNANRIIYNFIKYAENEASQEVIQALFNESFSNNKVIKLILKDLKSFTKEHGGFRFKDKLKVQLEIYNELIYIINLYQTYLVDDFFESERFITLNWEKAVFSLDLWLIKLKVVPDEIELMLDDGIKSHPFKKLLFSEVHEGLDSGKYVGLRIADVLVAFIGNYISKLTLDLKSDKNESYKRKLLSSEFFNLNNDQFNLIKKFHKYLFGTSNQYSFTNDLYFDSTLVFESFLAYVDQYTIFEEYKKTNSTSHTENYMKIFKVKYDLKIHSMIADELQAKMIYGSLAKAISEGIVRP</sequence>
<dbReference type="RefSeq" id="WP_112224858.1">
    <property type="nucleotide sequence ID" value="NZ_QLZR01000010.1"/>
</dbReference>
<keyword evidence="2" id="KW-1185">Reference proteome</keyword>
<evidence type="ECO:0000313" key="1">
    <source>
        <dbReference type="EMBL" id="RAZ73461.1"/>
    </source>
</evidence>
<protein>
    <recommendedName>
        <fullName evidence="3">DUF3800 domain-containing protein</fullName>
    </recommendedName>
</protein>
<organism evidence="1 2">
    <name type="scientific">Planococcus halotolerans</name>
    <dbReference type="NCBI Taxonomy" id="2233542"/>
    <lineage>
        <taxon>Bacteria</taxon>
        <taxon>Bacillati</taxon>
        <taxon>Bacillota</taxon>
        <taxon>Bacilli</taxon>
        <taxon>Bacillales</taxon>
        <taxon>Caryophanaceae</taxon>
        <taxon>Planococcus</taxon>
    </lineage>
</organism>
<dbReference type="AlphaFoldDB" id="A0A365KK02"/>
<proteinExistence type="predicted"/>